<dbReference type="AlphaFoldDB" id="A0A1I5KU44"/>
<dbReference type="EMBL" id="FOWC01000003">
    <property type="protein sequence ID" value="SFO88493.1"/>
    <property type="molecule type" value="Genomic_DNA"/>
</dbReference>
<evidence type="ECO:0008006" key="3">
    <source>
        <dbReference type="Google" id="ProtNLM"/>
    </source>
</evidence>
<protein>
    <recommendedName>
        <fullName evidence="3">MinD-like ATPase involved in chromosome partitioning or flagellar assembly</fullName>
    </recommendedName>
</protein>
<sequence>MLAMITIVSGKGSPGGTTTLAALAAVWPAPVLLADCDPAGGDLAPGWLGQWLVAGTIRADRGVLSHATATRHATTGDPGALIEHVQPVPPAPHVGLLVGLMSPGQHSAISAAGWTRLTASLAAFRTAAGRPADALVDVGRFGAATPWPLLLAADVVLVAVRPTQRHVLAARPVLAELAERIVPERLGLAVCATSPVGTHEVRAALGWDIGVEMPVDGRTAAVLSDGNDAGAVPGRSPLLRAARRAARRLHGTHHNYTPAELRVPAPRVSAGVLTGGLR</sequence>
<proteinExistence type="predicted"/>
<dbReference type="Gene3D" id="3.40.50.300">
    <property type="entry name" value="P-loop containing nucleotide triphosphate hydrolases"/>
    <property type="match status" value="1"/>
</dbReference>
<dbReference type="STRING" id="112413.SAMN05421854_103336"/>
<dbReference type="Proteomes" id="UP000199137">
    <property type="component" value="Unassembled WGS sequence"/>
</dbReference>
<dbReference type="InterPro" id="IPR027417">
    <property type="entry name" value="P-loop_NTPase"/>
</dbReference>
<gene>
    <name evidence="1" type="ORF">SAMN05421854_103336</name>
</gene>
<evidence type="ECO:0000313" key="2">
    <source>
        <dbReference type="Proteomes" id="UP000199137"/>
    </source>
</evidence>
<name>A0A1I5KU44_9PSEU</name>
<reference evidence="1 2" key="1">
    <citation type="submission" date="2016-10" db="EMBL/GenBank/DDBJ databases">
        <authorList>
            <person name="de Groot N.N."/>
        </authorList>
    </citation>
    <scope>NUCLEOTIDE SEQUENCE [LARGE SCALE GENOMIC DNA]</scope>
    <source>
        <strain evidence="1 2">DSM 44637</strain>
    </source>
</reference>
<organism evidence="1 2">
    <name type="scientific">Amycolatopsis rubida</name>
    <dbReference type="NCBI Taxonomy" id="112413"/>
    <lineage>
        <taxon>Bacteria</taxon>
        <taxon>Bacillati</taxon>
        <taxon>Actinomycetota</taxon>
        <taxon>Actinomycetes</taxon>
        <taxon>Pseudonocardiales</taxon>
        <taxon>Pseudonocardiaceae</taxon>
        <taxon>Amycolatopsis</taxon>
    </lineage>
</organism>
<dbReference type="SUPFAM" id="SSF52540">
    <property type="entry name" value="P-loop containing nucleoside triphosphate hydrolases"/>
    <property type="match status" value="1"/>
</dbReference>
<evidence type="ECO:0000313" key="1">
    <source>
        <dbReference type="EMBL" id="SFO88493.1"/>
    </source>
</evidence>
<accession>A0A1I5KU44</accession>